<dbReference type="Gene3D" id="3.50.50.60">
    <property type="entry name" value="FAD/NAD(P)-binding domain"/>
    <property type="match status" value="1"/>
</dbReference>
<dbReference type="InterPro" id="IPR051104">
    <property type="entry name" value="FAD_monoxygenase"/>
</dbReference>
<name>A0A1E1KDI9_9HELO</name>
<evidence type="ECO:0000256" key="2">
    <source>
        <dbReference type="ARBA" id="ARBA00022827"/>
    </source>
</evidence>
<evidence type="ECO:0000259" key="4">
    <source>
        <dbReference type="Pfam" id="PF01494"/>
    </source>
</evidence>
<dbReference type="PANTHER" id="PTHR46720:SF3">
    <property type="entry name" value="FAD-BINDING DOMAIN-CONTAINING PROTEIN-RELATED"/>
    <property type="match status" value="1"/>
</dbReference>
<keyword evidence="1" id="KW-0285">Flavoprotein</keyword>
<evidence type="ECO:0000313" key="6">
    <source>
        <dbReference type="Proteomes" id="UP000178912"/>
    </source>
</evidence>
<keyword evidence="3" id="KW-0560">Oxidoreductase</keyword>
<dbReference type="InterPro" id="IPR036188">
    <property type="entry name" value="FAD/NAD-bd_sf"/>
</dbReference>
<organism evidence="5 6">
    <name type="scientific">Rhynchosporium agropyri</name>
    <dbReference type="NCBI Taxonomy" id="914238"/>
    <lineage>
        <taxon>Eukaryota</taxon>
        <taxon>Fungi</taxon>
        <taxon>Dikarya</taxon>
        <taxon>Ascomycota</taxon>
        <taxon>Pezizomycotina</taxon>
        <taxon>Leotiomycetes</taxon>
        <taxon>Helotiales</taxon>
        <taxon>Ploettnerulaceae</taxon>
        <taxon>Rhynchosporium</taxon>
    </lineage>
</organism>
<evidence type="ECO:0000256" key="1">
    <source>
        <dbReference type="ARBA" id="ARBA00022630"/>
    </source>
</evidence>
<dbReference type="GO" id="GO:0044550">
    <property type="term" value="P:secondary metabolite biosynthetic process"/>
    <property type="evidence" value="ECO:0007669"/>
    <property type="project" value="TreeGrafter"/>
</dbReference>
<dbReference type="PRINTS" id="PR00420">
    <property type="entry name" value="RNGMNOXGNASE"/>
</dbReference>
<dbReference type="GO" id="GO:0071949">
    <property type="term" value="F:FAD binding"/>
    <property type="evidence" value="ECO:0007669"/>
    <property type="project" value="InterPro"/>
</dbReference>
<dbReference type="EMBL" id="FJUX01000020">
    <property type="protein sequence ID" value="CZS94794.1"/>
    <property type="molecule type" value="Genomic_DNA"/>
</dbReference>
<protein>
    <submittedName>
        <fullName evidence="5">Related to salicylate 1-monooxygenase</fullName>
    </submittedName>
</protein>
<sequence>MALHKKGISFTLYEGAKDAGIGFAPNGMRAMDLINPGFRPCYDHICVGNKGEDAQHIFFEGMLLEEGLGCDQLWYGNSSWGHPNYMRKSVNTPSVVLRSVEGTTDEIQAHRKALLDIMTRFIPIENVKFNKQLTNIEEHQDGVTLRFADGSSADAGVLAGCDGIKSMVREYVLGGLHPSQVAPVYAGAYCYRSVVPISEAYEIFGDLTDIAKFYFGHKRGAVTYRISSGKEFNFLLCVADSLDAWRLKDAVTEKVPYEKSTYFRGRVVLIGDSAHASLPFQAAGASQGLEDALVLSNVLEKLVQFPDRGESHLPQIREGFAAYDSVRRPRAQKHLDSAAEVSNMLFFQHAETGDNMEKILPRLQEGWFDWLWFHDVGVDIQEVLRRMK</sequence>
<dbReference type="AlphaFoldDB" id="A0A1E1KDI9"/>
<keyword evidence="6" id="KW-1185">Reference proteome</keyword>
<keyword evidence="5" id="KW-0503">Monooxygenase</keyword>
<dbReference type="Pfam" id="PF01494">
    <property type="entry name" value="FAD_binding_3"/>
    <property type="match status" value="1"/>
</dbReference>
<evidence type="ECO:0000313" key="5">
    <source>
        <dbReference type="EMBL" id="CZS94794.1"/>
    </source>
</evidence>
<reference evidence="6" key="1">
    <citation type="submission" date="2016-03" db="EMBL/GenBank/DDBJ databases">
        <authorList>
            <person name="Guldener U."/>
        </authorList>
    </citation>
    <scope>NUCLEOTIDE SEQUENCE [LARGE SCALE GENOMIC DNA]</scope>
    <source>
        <strain evidence="6">04CH-RAC-A.6.1</strain>
    </source>
</reference>
<dbReference type="PANTHER" id="PTHR46720">
    <property type="entry name" value="HYDROXYLASE, PUTATIVE (AFU_ORTHOLOGUE AFUA_3G01460)-RELATED"/>
    <property type="match status" value="1"/>
</dbReference>
<feature type="domain" description="FAD-binding" evidence="4">
    <location>
        <begin position="260"/>
        <end position="336"/>
    </location>
</feature>
<proteinExistence type="predicted"/>
<evidence type="ECO:0000256" key="3">
    <source>
        <dbReference type="ARBA" id="ARBA00023002"/>
    </source>
</evidence>
<accession>A0A1E1KDI9</accession>
<keyword evidence="2" id="KW-0274">FAD</keyword>
<dbReference type="GO" id="GO:0004497">
    <property type="term" value="F:monooxygenase activity"/>
    <property type="evidence" value="ECO:0007669"/>
    <property type="project" value="UniProtKB-KW"/>
</dbReference>
<dbReference type="OrthoDB" id="417877at2759"/>
<dbReference type="SUPFAM" id="SSF51905">
    <property type="entry name" value="FAD/NAD(P)-binding domain"/>
    <property type="match status" value="1"/>
</dbReference>
<dbReference type="InterPro" id="IPR002938">
    <property type="entry name" value="FAD-bd"/>
</dbReference>
<dbReference type="Proteomes" id="UP000178912">
    <property type="component" value="Unassembled WGS sequence"/>
</dbReference>
<gene>
    <name evidence="5" type="ORF">RAG0_04645</name>
</gene>